<keyword evidence="8" id="KW-0067">ATP-binding</keyword>
<dbReference type="Proteomes" id="UP000027647">
    <property type="component" value="Unassembled WGS sequence"/>
</dbReference>
<evidence type="ECO:0000256" key="12">
    <source>
        <dbReference type="ARBA" id="ARBA00048451"/>
    </source>
</evidence>
<evidence type="ECO:0000256" key="5">
    <source>
        <dbReference type="ARBA" id="ARBA00022741"/>
    </source>
</evidence>
<keyword evidence="6 13" id="KW-0418">Kinase</keyword>
<dbReference type="InterPro" id="IPR000600">
    <property type="entry name" value="ROK"/>
</dbReference>
<evidence type="ECO:0000256" key="11">
    <source>
        <dbReference type="ARBA" id="ARBA00038887"/>
    </source>
</evidence>
<evidence type="ECO:0000313" key="14">
    <source>
        <dbReference type="Proteomes" id="UP000027647"/>
    </source>
</evidence>
<keyword evidence="3" id="KW-0808">Transferase</keyword>
<sequence length="291" mass="30525">MSSAGKLLMGGIEAGGTKFVLAVGYSPIEIIERHEIPTRDPATTLAQASEWFEAQGSINALGIASFGPVELDRSSPLWGHITNTPKPGWENCDVAGYFADRFGVPIGFDTDVNAAALAEYQHGAGKGASSLAYVTVGTGIGGGLVLDGRAVHGAAHPEMGHIFPRRHADDREFEGICPHHGDCLEGLTSGPAIKARWGVSLSELPADHIAHEIIADYLAQLAHSLIAMMAVEIIVFGGGVMRTGGLLERVDRKASEFGARYFPGGSKHKIVSPDLDQNAGLAGALMLAPLV</sequence>
<dbReference type="AlphaFoldDB" id="A0A074MBH4"/>
<evidence type="ECO:0000256" key="3">
    <source>
        <dbReference type="ARBA" id="ARBA00022679"/>
    </source>
</evidence>
<evidence type="ECO:0000313" key="13">
    <source>
        <dbReference type="EMBL" id="KEO92121.1"/>
    </source>
</evidence>
<dbReference type="GO" id="GO:0008865">
    <property type="term" value="F:fructokinase activity"/>
    <property type="evidence" value="ECO:0007669"/>
    <property type="project" value="UniProtKB-EC"/>
</dbReference>
<evidence type="ECO:0000256" key="7">
    <source>
        <dbReference type="ARBA" id="ARBA00022833"/>
    </source>
</evidence>
<dbReference type="RefSeq" id="WP_034958495.1">
    <property type="nucleotide sequence ID" value="NZ_JMIW01000001.1"/>
</dbReference>
<dbReference type="InterPro" id="IPR051804">
    <property type="entry name" value="Carb_Metab_Reg_Kinase/Isom"/>
</dbReference>
<dbReference type="InterPro" id="IPR049874">
    <property type="entry name" value="ROK_cs"/>
</dbReference>
<name>A0A074MBH4_ERYLO</name>
<evidence type="ECO:0000256" key="6">
    <source>
        <dbReference type="ARBA" id="ARBA00022777"/>
    </source>
</evidence>
<dbReference type="EMBL" id="JMIW01000001">
    <property type="protein sequence ID" value="KEO92121.1"/>
    <property type="molecule type" value="Genomic_DNA"/>
</dbReference>
<dbReference type="OrthoDB" id="9783435at2"/>
<keyword evidence="10" id="KW-0119">Carbohydrate metabolism</keyword>
<accession>A0A074MBH4</accession>
<proteinExistence type="inferred from homology"/>
<keyword evidence="14" id="KW-1185">Reference proteome</keyword>
<dbReference type="PROSITE" id="PS01125">
    <property type="entry name" value="ROK"/>
    <property type="match status" value="1"/>
</dbReference>
<dbReference type="InterPro" id="IPR043129">
    <property type="entry name" value="ATPase_NBD"/>
</dbReference>
<keyword evidence="5" id="KW-0547">Nucleotide-binding</keyword>
<keyword evidence="7" id="KW-0862">Zinc</keyword>
<evidence type="ECO:0000256" key="4">
    <source>
        <dbReference type="ARBA" id="ARBA00022723"/>
    </source>
</evidence>
<dbReference type="STRING" id="1044.EH31_05490"/>
<dbReference type="GO" id="GO:0005524">
    <property type="term" value="F:ATP binding"/>
    <property type="evidence" value="ECO:0007669"/>
    <property type="project" value="UniProtKB-KW"/>
</dbReference>
<organism evidence="13 14">
    <name type="scientific">Erythrobacter longus</name>
    <dbReference type="NCBI Taxonomy" id="1044"/>
    <lineage>
        <taxon>Bacteria</taxon>
        <taxon>Pseudomonadati</taxon>
        <taxon>Pseudomonadota</taxon>
        <taxon>Alphaproteobacteria</taxon>
        <taxon>Sphingomonadales</taxon>
        <taxon>Erythrobacteraceae</taxon>
        <taxon>Erythrobacter/Porphyrobacter group</taxon>
        <taxon>Erythrobacter</taxon>
    </lineage>
</organism>
<comment type="caution">
    <text evidence="13">The sequence shown here is derived from an EMBL/GenBank/DDBJ whole genome shotgun (WGS) entry which is preliminary data.</text>
</comment>
<evidence type="ECO:0000256" key="9">
    <source>
        <dbReference type="ARBA" id="ARBA00022842"/>
    </source>
</evidence>
<dbReference type="CDD" id="cd24067">
    <property type="entry name" value="ASKHA_NBD_ROK_BsFRK-like"/>
    <property type="match status" value="1"/>
</dbReference>
<dbReference type="Gene3D" id="3.30.420.40">
    <property type="match status" value="2"/>
</dbReference>
<dbReference type="FunFam" id="3.30.420.40:FF:000153">
    <property type="entry name" value="Putative fructokinase"/>
    <property type="match status" value="1"/>
</dbReference>
<dbReference type="SUPFAM" id="SSF53067">
    <property type="entry name" value="Actin-like ATPase domain"/>
    <property type="match status" value="1"/>
</dbReference>
<evidence type="ECO:0000256" key="8">
    <source>
        <dbReference type="ARBA" id="ARBA00022840"/>
    </source>
</evidence>
<keyword evidence="4" id="KW-0479">Metal-binding</keyword>
<dbReference type="Pfam" id="PF00480">
    <property type="entry name" value="ROK"/>
    <property type="match status" value="1"/>
</dbReference>
<dbReference type="PANTHER" id="PTHR42742:SF3">
    <property type="entry name" value="FRUCTOKINASE"/>
    <property type="match status" value="1"/>
</dbReference>
<reference evidence="13 14" key="1">
    <citation type="submission" date="2014-04" db="EMBL/GenBank/DDBJ databases">
        <title>A comprehensive comparison of genomes of Erythrobacter spp. strains.</title>
        <authorList>
            <person name="Zheng Q."/>
        </authorList>
    </citation>
    <scope>NUCLEOTIDE SEQUENCE [LARGE SCALE GENOMIC DNA]</scope>
    <source>
        <strain evidence="13 14">DSM 6997</strain>
    </source>
</reference>
<keyword evidence="9" id="KW-0460">Magnesium</keyword>
<comment type="catalytic activity">
    <reaction evidence="12">
        <text>D-fructose + ATP = D-fructose 6-phosphate + ADP + H(+)</text>
        <dbReference type="Rhea" id="RHEA:16125"/>
        <dbReference type="ChEBI" id="CHEBI:15378"/>
        <dbReference type="ChEBI" id="CHEBI:30616"/>
        <dbReference type="ChEBI" id="CHEBI:37721"/>
        <dbReference type="ChEBI" id="CHEBI:61527"/>
        <dbReference type="ChEBI" id="CHEBI:456216"/>
        <dbReference type="EC" id="2.7.1.4"/>
    </reaction>
</comment>
<gene>
    <name evidence="13" type="ORF">EH31_05490</name>
</gene>
<comment type="similarity">
    <text evidence="2">Belongs to the ROK (NagC/XylR) family.</text>
</comment>
<protein>
    <recommendedName>
        <fullName evidence="11">fructokinase</fullName>
        <ecNumber evidence="11">2.7.1.4</ecNumber>
    </recommendedName>
</protein>
<dbReference type="PANTHER" id="PTHR42742">
    <property type="entry name" value="TRANSCRIPTIONAL REPRESSOR MPRA"/>
    <property type="match status" value="1"/>
</dbReference>
<dbReference type="eggNOG" id="COG1940">
    <property type="taxonomic scope" value="Bacteria"/>
</dbReference>
<dbReference type="GO" id="GO:0046872">
    <property type="term" value="F:metal ion binding"/>
    <property type="evidence" value="ECO:0007669"/>
    <property type="project" value="UniProtKB-KW"/>
</dbReference>
<evidence type="ECO:0000256" key="2">
    <source>
        <dbReference type="ARBA" id="ARBA00006479"/>
    </source>
</evidence>
<evidence type="ECO:0000256" key="10">
    <source>
        <dbReference type="ARBA" id="ARBA00023277"/>
    </source>
</evidence>
<comment type="cofactor">
    <cofactor evidence="1">
        <name>Mg(2+)</name>
        <dbReference type="ChEBI" id="CHEBI:18420"/>
    </cofactor>
</comment>
<evidence type="ECO:0000256" key="1">
    <source>
        <dbReference type="ARBA" id="ARBA00001946"/>
    </source>
</evidence>
<dbReference type="EC" id="2.7.1.4" evidence="11"/>